<dbReference type="RefSeq" id="WP_012470195.1">
    <property type="nucleotide sequence ID" value="NC_010814.1"/>
</dbReference>
<dbReference type="Proteomes" id="UP000002420">
    <property type="component" value="Chromosome"/>
</dbReference>
<dbReference type="KEGG" id="glo:Glov_2141"/>
<accession>B3E436</accession>
<dbReference type="STRING" id="398767.Glov_2141"/>
<gene>
    <name evidence="1" type="ordered locus">Glov_2141</name>
</gene>
<name>B3E436_TRIL1</name>
<keyword evidence="2" id="KW-1185">Reference proteome</keyword>
<dbReference type="HOGENOM" id="CLU_094497_2_1_7"/>
<evidence type="ECO:0000313" key="2">
    <source>
        <dbReference type="Proteomes" id="UP000002420"/>
    </source>
</evidence>
<dbReference type="PANTHER" id="PTHR39206:SF1">
    <property type="entry name" value="SLL8004 PROTEIN"/>
    <property type="match status" value="1"/>
</dbReference>
<evidence type="ECO:0008006" key="3">
    <source>
        <dbReference type="Google" id="ProtNLM"/>
    </source>
</evidence>
<reference evidence="1 2" key="1">
    <citation type="submission" date="2008-05" db="EMBL/GenBank/DDBJ databases">
        <title>Complete sequence of chromosome of Geobacter lovleyi SZ.</title>
        <authorList>
            <consortium name="US DOE Joint Genome Institute"/>
            <person name="Lucas S."/>
            <person name="Copeland A."/>
            <person name="Lapidus A."/>
            <person name="Glavina del Rio T."/>
            <person name="Dalin E."/>
            <person name="Tice H."/>
            <person name="Bruce D."/>
            <person name="Goodwin L."/>
            <person name="Pitluck S."/>
            <person name="Chertkov O."/>
            <person name="Meincke L."/>
            <person name="Brettin T."/>
            <person name="Detter J.C."/>
            <person name="Han C."/>
            <person name="Tapia R."/>
            <person name="Kuske C.R."/>
            <person name="Schmutz J."/>
            <person name="Larimer F."/>
            <person name="Land M."/>
            <person name="Hauser L."/>
            <person name="Kyrpides N."/>
            <person name="Mikhailova N."/>
            <person name="Sung Y."/>
            <person name="Fletcher K.E."/>
            <person name="Ritalahti K.M."/>
            <person name="Loeffler F.E."/>
            <person name="Richardson P."/>
        </authorList>
    </citation>
    <scope>NUCLEOTIDE SEQUENCE [LARGE SCALE GENOMIC DNA]</scope>
    <source>
        <strain evidence="2">ATCC BAA-1151 / DSM 17278 / SZ</strain>
    </source>
</reference>
<dbReference type="InterPro" id="IPR027417">
    <property type="entry name" value="P-loop_NTPase"/>
</dbReference>
<dbReference type="AlphaFoldDB" id="B3E436"/>
<dbReference type="EMBL" id="CP001089">
    <property type="protein sequence ID" value="ACD95857.1"/>
    <property type="molecule type" value="Genomic_DNA"/>
</dbReference>
<evidence type="ECO:0000313" key="1">
    <source>
        <dbReference type="EMBL" id="ACD95857.1"/>
    </source>
</evidence>
<proteinExistence type="predicted"/>
<sequence length="180" mass="19918">MTSKLLHAPTTPKIVIIAGPNGAGKTTFAREFLPHEANCPDFINADLIAAGLSPFKPEAAAFRAGRLMLQEIHEKVRQQKSFAFETTLSGRTYLKLLQECRANGYHIMLIFLSLPTADMAVTRVAARVIQGGHNVPELDIRRRFKAGLNNFHAVYKQVADIWTLYDNSGTIPSILDQGEN</sequence>
<dbReference type="Pfam" id="PF13671">
    <property type="entry name" value="AAA_33"/>
    <property type="match status" value="1"/>
</dbReference>
<dbReference type="eggNOG" id="COG4185">
    <property type="taxonomic scope" value="Bacteria"/>
</dbReference>
<protein>
    <recommendedName>
        <fullName evidence="3">UDP-N-acetylglucosamine kinase</fullName>
    </recommendedName>
</protein>
<dbReference type="SUPFAM" id="SSF52540">
    <property type="entry name" value="P-loop containing nucleoside triphosphate hydrolases"/>
    <property type="match status" value="1"/>
</dbReference>
<organism evidence="1 2">
    <name type="scientific">Trichlorobacter lovleyi (strain ATCC BAA-1151 / DSM 17278 / SZ)</name>
    <name type="common">Geobacter lovleyi</name>
    <dbReference type="NCBI Taxonomy" id="398767"/>
    <lineage>
        <taxon>Bacteria</taxon>
        <taxon>Pseudomonadati</taxon>
        <taxon>Thermodesulfobacteriota</taxon>
        <taxon>Desulfuromonadia</taxon>
        <taxon>Geobacterales</taxon>
        <taxon>Geobacteraceae</taxon>
        <taxon>Trichlorobacter</taxon>
    </lineage>
</organism>
<dbReference type="Gene3D" id="3.40.50.300">
    <property type="entry name" value="P-loop containing nucleotide triphosphate hydrolases"/>
    <property type="match status" value="1"/>
</dbReference>
<dbReference type="PANTHER" id="PTHR39206">
    <property type="entry name" value="SLL8004 PROTEIN"/>
    <property type="match status" value="1"/>
</dbReference>